<dbReference type="Proteomes" id="UP000694846">
    <property type="component" value="Unplaced"/>
</dbReference>
<dbReference type="InterPro" id="IPR052628">
    <property type="entry name" value="CFAP70"/>
</dbReference>
<dbReference type="AlphaFoldDB" id="A0A8B8GT31"/>
<dbReference type="GeneID" id="112694241"/>
<name>A0A8B8GT31_9HEMI</name>
<evidence type="ECO:0000313" key="4">
    <source>
        <dbReference type="RefSeq" id="XP_025425432.1"/>
    </source>
</evidence>
<reference evidence="4" key="1">
    <citation type="submission" date="2025-08" db="UniProtKB">
        <authorList>
            <consortium name="RefSeq"/>
        </authorList>
    </citation>
    <scope>IDENTIFICATION</scope>
    <source>
        <tissue evidence="4">Whole body</tissue>
    </source>
</reference>
<organism evidence="3 4">
    <name type="scientific">Sipha flava</name>
    <name type="common">yellow sugarcane aphid</name>
    <dbReference type="NCBI Taxonomy" id="143950"/>
    <lineage>
        <taxon>Eukaryota</taxon>
        <taxon>Metazoa</taxon>
        <taxon>Ecdysozoa</taxon>
        <taxon>Arthropoda</taxon>
        <taxon>Hexapoda</taxon>
        <taxon>Insecta</taxon>
        <taxon>Pterygota</taxon>
        <taxon>Neoptera</taxon>
        <taxon>Paraneoptera</taxon>
        <taxon>Hemiptera</taxon>
        <taxon>Sternorrhyncha</taxon>
        <taxon>Aphidomorpha</taxon>
        <taxon>Aphidoidea</taxon>
        <taxon>Aphididae</taxon>
        <taxon>Sipha</taxon>
    </lineage>
</organism>
<gene>
    <name evidence="4" type="primary">LOC112694241</name>
</gene>
<sequence length="976" mass="111403">MDNSSINKVEQFFEFILFLDFIEDLEISLNFPLQFNVYVEFHDILLNGENVIVTVLDGAGTINLKVALNFPLNEISEYNSFASYPMLVYFESLNEIERSYQQSIKRNSSIHQTWVCVVDLLPLIYAPAAAAADGGDGGDTAASGRYPLRAMGELNRNLLSDAGARLNATVSRPETSPFRAFPPPNNVLNVTVHGLYNPPLNGHRRHRHAATTCTATLDVAEAIDPDFHSFVFAHGTYTDITRDVNDLRWYSLDNMSATVSATGQRFEEQDAVVVNSANIPEPKDIMFKGPRYEWNMRQRFLLNKKSSQTFQDFIFEHRYMFVKFIFTKNSMITNNTVFSQELNDRESNENVNDEVVHVALLDLSMLLQPNCTSVRCLSTVHALDENIIQTHGFSSAALITEEFIEKNTIGDQHLEKSSIPLLDVSKDLSTHFIPDNSADRVSPFVVVDISVSNSFYDQYLKHVTSKMLELNIILEKPMATTVAPITSNKYQECLKTTIESLIGTSIRINDPDGDNEDYYVNELKDSGVYGSMQSLLCNEIRQYIIDNYAGPMIGETIQSFVNRIFMDLVDKMKKTVKSFEFSHSCGDAENVVKSDHDMMIVYAREADELKQTERAKKICFDLISTAGTRCNPNYWLLYASFCSRRLDFNTALEYVKEVLLVDSGNQIGLFLYAAIQLTIYEDNNNGEIVLKSLIMSHGDFSEVYALLSVHYYTLNMYKTSKIMLQRALKTVEKDEFENNNLLHENLLSWQSIGHSNNPLIKCAILLLKHELVELATRCLKLVVEHSEQYHYYMAVCENKKGNYSASLEHLEHKILLGKYEKCFDALRYLNDIELNESMDVLKNYLLQVIHTEKPRKELHLVYLKCALRCYTNKWYARGTEICRIAGNVLRTPMVFTLLAKCLIEIGELEAAEEALNEANLMDVKNEEVWAYLTIVNIRMGNADEAKVCYTQALEYGLKQEMKKEINTLLKRRHLNI</sequence>
<dbReference type="SUPFAM" id="SSF48452">
    <property type="entry name" value="TPR-like"/>
    <property type="match status" value="2"/>
</dbReference>
<dbReference type="GO" id="GO:0070062">
    <property type="term" value="C:extracellular exosome"/>
    <property type="evidence" value="ECO:0007669"/>
    <property type="project" value="TreeGrafter"/>
</dbReference>
<dbReference type="OrthoDB" id="10262375at2759"/>
<keyword evidence="1" id="KW-0677">Repeat</keyword>
<accession>A0A8B8GT31</accession>
<evidence type="ECO:0000313" key="3">
    <source>
        <dbReference type="Proteomes" id="UP000694846"/>
    </source>
</evidence>
<dbReference type="GO" id="GO:0060271">
    <property type="term" value="P:cilium assembly"/>
    <property type="evidence" value="ECO:0007669"/>
    <property type="project" value="TreeGrafter"/>
</dbReference>
<dbReference type="InterPro" id="IPR019734">
    <property type="entry name" value="TPR_rpt"/>
</dbReference>
<dbReference type="GO" id="GO:0031514">
    <property type="term" value="C:motile cilium"/>
    <property type="evidence" value="ECO:0007669"/>
    <property type="project" value="TreeGrafter"/>
</dbReference>
<dbReference type="PANTHER" id="PTHR44314:SF1">
    <property type="entry name" value="CILIA- AND FLAGELLA-ASSOCIATED PROTEIN 70"/>
    <property type="match status" value="1"/>
</dbReference>
<dbReference type="Gene3D" id="1.25.40.10">
    <property type="entry name" value="Tetratricopeptide repeat domain"/>
    <property type="match status" value="1"/>
</dbReference>
<dbReference type="SMART" id="SM00028">
    <property type="entry name" value="TPR"/>
    <property type="match status" value="5"/>
</dbReference>
<protein>
    <submittedName>
        <fullName evidence="4">Uncharacterized protein LOC112694241</fullName>
    </submittedName>
</protein>
<dbReference type="InterPro" id="IPR011990">
    <property type="entry name" value="TPR-like_helical_dom_sf"/>
</dbReference>
<proteinExistence type="predicted"/>
<dbReference type="PANTHER" id="PTHR44314">
    <property type="entry name" value="CILIA- AND FLAGELLA-ASSOCIATED PROTEIN 70"/>
    <property type="match status" value="1"/>
</dbReference>
<keyword evidence="3" id="KW-1185">Reference proteome</keyword>
<dbReference type="GO" id="GO:0003341">
    <property type="term" value="P:cilium movement"/>
    <property type="evidence" value="ECO:0007669"/>
    <property type="project" value="TreeGrafter"/>
</dbReference>
<dbReference type="RefSeq" id="XP_025425432.1">
    <property type="nucleotide sequence ID" value="XM_025569647.1"/>
</dbReference>
<evidence type="ECO:0000256" key="2">
    <source>
        <dbReference type="ARBA" id="ARBA00022803"/>
    </source>
</evidence>
<keyword evidence="2" id="KW-0802">TPR repeat</keyword>
<evidence type="ECO:0000256" key="1">
    <source>
        <dbReference type="ARBA" id="ARBA00022737"/>
    </source>
</evidence>